<dbReference type="Gene3D" id="2.60.40.2470">
    <property type="entry name" value="SoxY domain"/>
    <property type="match status" value="1"/>
</dbReference>
<dbReference type="Proteomes" id="UP001595462">
    <property type="component" value="Unassembled WGS sequence"/>
</dbReference>
<organism evidence="3 4">
    <name type="scientific">Salinisphaera aquimarina</name>
    <dbReference type="NCBI Taxonomy" id="2094031"/>
    <lineage>
        <taxon>Bacteria</taxon>
        <taxon>Pseudomonadati</taxon>
        <taxon>Pseudomonadota</taxon>
        <taxon>Gammaproteobacteria</taxon>
        <taxon>Salinisphaerales</taxon>
        <taxon>Salinisphaeraceae</taxon>
        <taxon>Salinisphaera</taxon>
    </lineage>
</organism>
<evidence type="ECO:0000259" key="1">
    <source>
        <dbReference type="Pfam" id="PF08770"/>
    </source>
</evidence>
<dbReference type="InterPro" id="IPR014756">
    <property type="entry name" value="Ig_E-set"/>
</dbReference>
<dbReference type="Pfam" id="PF08770">
    <property type="entry name" value="SoxZ"/>
    <property type="match status" value="1"/>
</dbReference>
<reference evidence="4" key="1">
    <citation type="journal article" date="2019" name="Int. J. Syst. Evol. Microbiol.">
        <title>The Global Catalogue of Microorganisms (GCM) 10K type strain sequencing project: providing services to taxonomists for standard genome sequencing and annotation.</title>
        <authorList>
            <consortium name="The Broad Institute Genomics Platform"/>
            <consortium name="The Broad Institute Genome Sequencing Center for Infectious Disease"/>
            <person name="Wu L."/>
            <person name="Ma J."/>
        </authorList>
    </citation>
    <scope>NUCLEOTIDE SEQUENCE [LARGE SCALE GENOMIC DNA]</scope>
    <source>
        <strain evidence="4">KCTC 52640</strain>
    </source>
</reference>
<dbReference type="SUPFAM" id="SSF81296">
    <property type="entry name" value="E set domains"/>
    <property type="match status" value="1"/>
</dbReference>
<name>A0ABV7ERD8_9GAMM</name>
<dbReference type="EMBL" id="JBHRSS010000008">
    <property type="protein sequence ID" value="MFC3105318.1"/>
    <property type="molecule type" value="Genomic_DNA"/>
</dbReference>
<dbReference type="RefSeq" id="WP_380691366.1">
    <property type="nucleotide sequence ID" value="NZ_JBHRSS010000008.1"/>
</dbReference>
<comment type="caution">
    <text evidence="3">The sequence shown here is derived from an EMBL/GenBank/DDBJ whole genome shotgun (WGS) entry which is preliminary data.</text>
</comment>
<keyword evidence="4" id="KW-1185">Reference proteome</keyword>
<evidence type="ECO:0000313" key="4">
    <source>
        <dbReference type="Proteomes" id="UP001595462"/>
    </source>
</evidence>
<evidence type="ECO:0000313" key="3">
    <source>
        <dbReference type="EMBL" id="MFC3105318.1"/>
    </source>
</evidence>
<dbReference type="InterPro" id="IPR013783">
    <property type="entry name" value="Ig-like_fold"/>
</dbReference>
<feature type="domain" description="Sulphur oxidation protein SoxZ" evidence="1">
    <location>
        <begin position="197"/>
        <end position="285"/>
    </location>
</feature>
<dbReference type="Pfam" id="PF13501">
    <property type="entry name" value="SoxY"/>
    <property type="match status" value="1"/>
</dbReference>
<feature type="domain" description="Ig-like SoxY" evidence="2">
    <location>
        <begin position="60"/>
        <end position="170"/>
    </location>
</feature>
<proteinExistence type="predicted"/>
<dbReference type="NCBIfam" id="TIGR04557">
    <property type="entry name" value="fuse_rel_SoxYZ"/>
    <property type="match status" value="1"/>
</dbReference>
<protein>
    <submittedName>
        <fullName evidence="3">Quinoprotein dehydrogenase-associated SoxYZ-like carrier</fullName>
    </submittedName>
</protein>
<gene>
    <name evidence="3" type="ORF">ACFOSU_15660</name>
</gene>
<dbReference type="InterPro" id="IPR014880">
    <property type="entry name" value="SoxZ_dom"/>
</dbReference>
<dbReference type="InterPro" id="IPR038162">
    <property type="entry name" value="SoxY_sf"/>
</dbReference>
<dbReference type="Gene3D" id="2.60.40.10">
    <property type="entry name" value="Immunoglobulins"/>
    <property type="match status" value="1"/>
</dbReference>
<dbReference type="InterPro" id="IPR030831">
    <property type="entry name" value="Fuse-rel_SoxYZ"/>
</dbReference>
<dbReference type="InterPro" id="IPR032711">
    <property type="entry name" value="SoxY"/>
</dbReference>
<accession>A0ABV7ERD8</accession>
<sequence length="304" mass="34110">MKMSKHIPRPHRACHPIGRPGSALALLMMLLLLMSMVQIASAQTSYQDRDEQTVWKSLRKAYFKDRPIADGKGVVGLDAPYRAEDAAVVPITITDELSGDRDRRISKLWLVIDNNPEPMSAIFTFGPAADRATLATRVRVNSYTYMRVIAETSDNKLYMVKHYVKASGGCSAPVGSDPEKALKHMGELRLREVRNDNDDGYRTQLQIRHPNITGLQMDQLTRLVYPAHFVDAITVKKGEETVFDSHMTFSLSENPSLQFKVRDDVDGKLSVRVHDNKNNVFTQSWSAEKIRPPAVAANEEKTAS</sequence>
<evidence type="ECO:0000259" key="2">
    <source>
        <dbReference type="Pfam" id="PF13501"/>
    </source>
</evidence>